<keyword evidence="3" id="KW-0238">DNA-binding</keyword>
<keyword evidence="4" id="KW-0804">Transcription</keyword>
<dbReference type="CDD" id="cd08422">
    <property type="entry name" value="PBP2_CrgA_like"/>
    <property type="match status" value="1"/>
</dbReference>
<dbReference type="InterPro" id="IPR005119">
    <property type="entry name" value="LysR_subst-bd"/>
</dbReference>
<reference evidence="6" key="1">
    <citation type="journal article" date="2014" name="Int. J. Syst. Evol. Microbiol.">
        <title>Complete genome sequence of Corynebacterium casei LMG S-19264T (=DSM 44701T), isolated from a smear-ripened cheese.</title>
        <authorList>
            <consortium name="US DOE Joint Genome Institute (JGI-PGF)"/>
            <person name="Walter F."/>
            <person name="Albersmeier A."/>
            <person name="Kalinowski J."/>
            <person name="Ruckert C."/>
        </authorList>
    </citation>
    <scope>NUCLEOTIDE SEQUENCE</scope>
    <source>
        <strain evidence="6">KCTC 42651</strain>
    </source>
</reference>
<dbReference type="Pfam" id="PF00126">
    <property type="entry name" value="HTH_1"/>
    <property type="match status" value="1"/>
</dbReference>
<dbReference type="Pfam" id="PF03466">
    <property type="entry name" value="LysR_substrate"/>
    <property type="match status" value="1"/>
</dbReference>
<feature type="domain" description="HTH lysR-type" evidence="5">
    <location>
        <begin position="3"/>
        <end position="60"/>
    </location>
</feature>
<dbReference type="RefSeq" id="WP_189990298.1">
    <property type="nucleotide sequence ID" value="NZ_BMZS01000005.1"/>
</dbReference>
<keyword evidence="2" id="KW-0805">Transcription regulation</keyword>
<evidence type="ECO:0000256" key="4">
    <source>
        <dbReference type="ARBA" id="ARBA00023163"/>
    </source>
</evidence>
<dbReference type="SUPFAM" id="SSF53850">
    <property type="entry name" value="Periplasmic binding protein-like II"/>
    <property type="match status" value="1"/>
</dbReference>
<comment type="caution">
    <text evidence="6">The sequence shown here is derived from an EMBL/GenBank/DDBJ whole genome shotgun (WGS) entry which is preliminary data.</text>
</comment>
<reference evidence="6" key="2">
    <citation type="submission" date="2020-09" db="EMBL/GenBank/DDBJ databases">
        <authorList>
            <person name="Sun Q."/>
            <person name="Kim S."/>
        </authorList>
    </citation>
    <scope>NUCLEOTIDE SEQUENCE</scope>
    <source>
        <strain evidence="6">KCTC 42651</strain>
    </source>
</reference>
<gene>
    <name evidence="6" type="ORF">GCM10017083_26590</name>
</gene>
<dbReference type="GO" id="GO:0003677">
    <property type="term" value="F:DNA binding"/>
    <property type="evidence" value="ECO:0007669"/>
    <property type="project" value="UniProtKB-KW"/>
</dbReference>
<protein>
    <submittedName>
        <fullName evidence="6">Transcriptional regulator</fullName>
    </submittedName>
</protein>
<dbReference type="PANTHER" id="PTHR30537:SF5">
    <property type="entry name" value="HTH-TYPE TRANSCRIPTIONAL ACTIVATOR TTDR-RELATED"/>
    <property type="match status" value="1"/>
</dbReference>
<dbReference type="InterPro" id="IPR058163">
    <property type="entry name" value="LysR-type_TF_proteobact-type"/>
</dbReference>
<keyword evidence="7" id="KW-1185">Reference proteome</keyword>
<dbReference type="AlphaFoldDB" id="A0A919CQ04"/>
<evidence type="ECO:0000256" key="3">
    <source>
        <dbReference type="ARBA" id="ARBA00023125"/>
    </source>
</evidence>
<dbReference type="Gene3D" id="1.10.10.10">
    <property type="entry name" value="Winged helix-like DNA-binding domain superfamily/Winged helix DNA-binding domain"/>
    <property type="match status" value="1"/>
</dbReference>
<sequence>MKWKIDDVPVFRAVVEHAGISAAAEALGMPKSTVSTAISRLEQDLGVRLLDRNTRRMRLTGEGETFYRHCLLIMEQVDEADALMAGLTATPTGRLTVALPAAFSQEILAPRLHEFRRRYPRVELDLVVTGQPVDVLRDQLDIAIVVGAQPDSELTQKVLLAGRLVWIASPGYLAQTEIGETVDDLLAHIAICETRYALPRLPVRVDGEPAVLSLASGVMRANDPVTVREAVLRGAGISFLPDRYCTQHLRRGELVEVFPHVQFEMSAATLSAVFPSRRLISARLRVFLEFLEAVCGAAAG</sequence>
<dbReference type="PROSITE" id="PS50931">
    <property type="entry name" value="HTH_LYSR"/>
    <property type="match status" value="1"/>
</dbReference>
<comment type="similarity">
    <text evidence="1">Belongs to the LysR transcriptional regulatory family.</text>
</comment>
<dbReference type="SUPFAM" id="SSF46785">
    <property type="entry name" value="Winged helix' DNA-binding domain"/>
    <property type="match status" value="1"/>
</dbReference>
<evidence type="ECO:0000256" key="2">
    <source>
        <dbReference type="ARBA" id="ARBA00023015"/>
    </source>
</evidence>
<dbReference type="EMBL" id="BMZS01000005">
    <property type="protein sequence ID" value="GHD51777.1"/>
    <property type="molecule type" value="Genomic_DNA"/>
</dbReference>
<dbReference type="FunFam" id="1.10.10.10:FF:000001">
    <property type="entry name" value="LysR family transcriptional regulator"/>
    <property type="match status" value="1"/>
</dbReference>
<dbReference type="Proteomes" id="UP000630353">
    <property type="component" value="Unassembled WGS sequence"/>
</dbReference>
<dbReference type="InterPro" id="IPR036390">
    <property type="entry name" value="WH_DNA-bd_sf"/>
</dbReference>
<name>A0A919CQ04_9PROT</name>
<dbReference type="Gene3D" id="3.40.190.290">
    <property type="match status" value="1"/>
</dbReference>
<accession>A0A919CQ04</accession>
<evidence type="ECO:0000313" key="7">
    <source>
        <dbReference type="Proteomes" id="UP000630353"/>
    </source>
</evidence>
<evidence type="ECO:0000259" key="5">
    <source>
        <dbReference type="PROSITE" id="PS50931"/>
    </source>
</evidence>
<dbReference type="GO" id="GO:0003700">
    <property type="term" value="F:DNA-binding transcription factor activity"/>
    <property type="evidence" value="ECO:0007669"/>
    <property type="project" value="InterPro"/>
</dbReference>
<organism evidence="6 7">
    <name type="scientific">Thalassobaculum fulvum</name>
    <dbReference type="NCBI Taxonomy" id="1633335"/>
    <lineage>
        <taxon>Bacteria</taxon>
        <taxon>Pseudomonadati</taxon>
        <taxon>Pseudomonadota</taxon>
        <taxon>Alphaproteobacteria</taxon>
        <taxon>Rhodospirillales</taxon>
        <taxon>Thalassobaculaceae</taxon>
        <taxon>Thalassobaculum</taxon>
    </lineage>
</organism>
<evidence type="ECO:0000313" key="6">
    <source>
        <dbReference type="EMBL" id="GHD51777.1"/>
    </source>
</evidence>
<proteinExistence type="inferred from homology"/>
<dbReference type="InterPro" id="IPR000847">
    <property type="entry name" value="LysR_HTH_N"/>
</dbReference>
<dbReference type="PANTHER" id="PTHR30537">
    <property type="entry name" value="HTH-TYPE TRANSCRIPTIONAL REGULATOR"/>
    <property type="match status" value="1"/>
</dbReference>
<dbReference type="InterPro" id="IPR036388">
    <property type="entry name" value="WH-like_DNA-bd_sf"/>
</dbReference>
<evidence type="ECO:0000256" key="1">
    <source>
        <dbReference type="ARBA" id="ARBA00009437"/>
    </source>
</evidence>